<proteinExistence type="predicted"/>
<reference evidence="1" key="1">
    <citation type="submission" date="2022-08" db="EMBL/GenBank/DDBJ databases">
        <title>Genome Sequence of Fusarium decemcellulare.</title>
        <authorList>
            <person name="Buettner E."/>
        </authorList>
    </citation>
    <scope>NUCLEOTIDE SEQUENCE</scope>
    <source>
        <strain evidence="1">Babe19</strain>
    </source>
</reference>
<gene>
    <name evidence="1" type="ORF">NM208_g1261</name>
</gene>
<evidence type="ECO:0000313" key="1">
    <source>
        <dbReference type="EMBL" id="KAJ3547911.1"/>
    </source>
</evidence>
<evidence type="ECO:0000313" key="2">
    <source>
        <dbReference type="Proteomes" id="UP001148629"/>
    </source>
</evidence>
<name>A0ACC1SWW7_9HYPO</name>
<sequence length="490" mass="52018">MKAAVFCSALAIVAFVEPTSAASYHGAANDCKNKPLVISEEIQSSIEPQNLLAGAQALQDIAFATPQRNRMMGTVGHNNTIRLQEFRHLMHLGAKWSLAVDETTVESGVFEYSPSGNISAPVIVVKNRGCRTADYPKGANGKIALISRGLCDFGTKSALAARAGALGVLIYNDESGGPVNGTLSVPPHRDGSYVPTLGLSQERGLFYVNASTSGAMIIANMNVLTDVRNVSTNNIIATTKCGNHDTILLVGAHSDSVKAGPGINDDGSGVIGILEVAKHLAKYQVNNAVAFAFWSGEELGLLGSNFFVETASPETRNSIRAYLNFDMIASPNYIHAIYDGDGSAFNHTGPTGSSEIEAFFEDYFAAAGQNYTVTAFNGRSDYYAFIEAGIPAGGTFTGAEEIKTQEEAQRFGGTAGEPLDANYHQAGDTVDNLNMDAFVLHTKAITAAVSSYAVSFQSLPATIERRNLGFMKSYTAHKLSGKHCGKHTTM</sequence>
<protein>
    <submittedName>
        <fullName evidence="1">Uncharacterized protein</fullName>
    </submittedName>
</protein>
<accession>A0ACC1SWW7</accession>
<comment type="caution">
    <text evidence="1">The sequence shown here is derived from an EMBL/GenBank/DDBJ whole genome shotgun (WGS) entry which is preliminary data.</text>
</comment>
<dbReference type="EMBL" id="JANRMS010000063">
    <property type="protein sequence ID" value="KAJ3547911.1"/>
    <property type="molecule type" value="Genomic_DNA"/>
</dbReference>
<keyword evidence="2" id="KW-1185">Reference proteome</keyword>
<dbReference type="Proteomes" id="UP001148629">
    <property type="component" value="Unassembled WGS sequence"/>
</dbReference>
<organism evidence="1 2">
    <name type="scientific">Fusarium decemcellulare</name>
    <dbReference type="NCBI Taxonomy" id="57161"/>
    <lineage>
        <taxon>Eukaryota</taxon>
        <taxon>Fungi</taxon>
        <taxon>Dikarya</taxon>
        <taxon>Ascomycota</taxon>
        <taxon>Pezizomycotina</taxon>
        <taxon>Sordariomycetes</taxon>
        <taxon>Hypocreomycetidae</taxon>
        <taxon>Hypocreales</taxon>
        <taxon>Nectriaceae</taxon>
        <taxon>Fusarium</taxon>
        <taxon>Fusarium decemcellulare species complex</taxon>
    </lineage>
</organism>